<comment type="caution">
    <text evidence="2">The sequence shown here is derived from an EMBL/GenBank/DDBJ whole genome shotgun (WGS) entry which is preliminary data.</text>
</comment>
<dbReference type="EMBL" id="MU825429">
    <property type="protein sequence ID" value="KAJ7389551.1"/>
    <property type="molecule type" value="Genomic_DNA"/>
</dbReference>
<protein>
    <submittedName>
        <fullName evidence="2">Uncharacterized protein</fullName>
    </submittedName>
</protein>
<dbReference type="AlphaFoldDB" id="A0A9W9ZX87"/>
<reference evidence="2" key="1">
    <citation type="submission" date="2023-01" db="EMBL/GenBank/DDBJ databases">
        <title>Genome assembly of the deep-sea coral Lophelia pertusa.</title>
        <authorList>
            <person name="Herrera S."/>
            <person name="Cordes E."/>
        </authorList>
    </citation>
    <scope>NUCLEOTIDE SEQUENCE</scope>
    <source>
        <strain evidence="2">USNM1676648</strain>
        <tissue evidence="2">Polyp</tissue>
    </source>
</reference>
<feature type="compositionally biased region" description="Basic residues" evidence="1">
    <location>
        <begin position="138"/>
        <end position="148"/>
    </location>
</feature>
<name>A0A9W9ZX87_9CNID</name>
<sequence length="325" mass="36144">MNEDAPFTWTLSQEVKAVFAEVDESKISKDYERDSLEISLSENVADSLRHNPYVDSTLPPFEASQVHHTKSCDAFEDVSAKGNHGEHCEDGQLDDGLLNCPNIRTHGRCGSDPVLIHACEKQLNRVQLEPLNLSSRQTNKKKTRKGKNTHGENSKASFNNTPASEVSNFLISLKQNARLSTVNDRIQVAKSLASSACADSSVHSRTERIKEPVLGEREVSLLEENIDDPVKAVKKLQRLEPLPTELADRVLRHTAMILTHNKELSLTQPRAFLCKLAEQSGTVQSPEQEVVDISEADLRSPSYRLLLFLRQLVETLKCVGGIVSN</sequence>
<evidence type="ECO:0000313" key="2">
    <source>
        <dbReference type="EMBL" id="KAJ7389551.1"/>
    </source>
</evidence>
<evidence type="ECO:0000313" key="3">
    <source>
        <dbReference type="Proteomes" id="UP001163046"/>
    </source>
</evidence>
<proteinExistence type="predicted"/>
<evidence type="ECO:0000256" key="1">
    <source>
        <dbReference type="SAM" id="MobiDB-lite"/>
    </source>
</evidence>
<keyword evidence="3" id="KW-1185">Reference proteome</keyword>
<organism evidence="2 3">
    <name type="scientific">Desmophyllum pertusum</name>
    <dbReference type="NCBI Taxonomy" id="174260"/>
    <lineage>
        <taxon>Eukaryota</taxon>
        <taxon>Metazoa</taxon>
        <taxon>Cnidaria</taxon>
        <taxon>Anthozoa</taxon>
        <taxon>Hexacorallia</taxon>
        <taxon>Scleractinia</taxon>
        <taxon>Caryophylliina</taxon>
        <taxon>Caryophylliidae</taxon>
        <taxon>Desmophyllum</taxon>
    </lineage>
</organism>
<accession>A0A9W9ZX87</accession>
<dbReference type="OrthoDB" id="542013at2759"/>
<dbReference type="Proteomes" id="UP001163046">
    <property type="component" value="Unassembled WGS sequence"/>
</dbReference>
<feature type="region of interest" description="Disordered" evidence="1">
    <location>
        <begin position="130"/>
        <end position="161"/>
    </location>
</feature>
<gene>
    <name evidence="2" type="ORF">OS493_030596</name>
</gene>